<comment type="caution">
    <text evidence="1">The sequence shown here is derived from an EMBL/GenBank/DDBJ whole genome shotgun (WGS) entry which is preliminary data.</text>
</comment>
<keyword evidence="2" id="KW-1185">Reference proteome</keyword>
<sequence length="188" mass="20825">MESLVGAKSYQRASDQGKAEMLADAVSFGEDTAKREMLTARGVPYKSNSWEKAYAVTRQGIDFGVYLEYKDLLADQKAAGKASAANAAVRKAIFSDGRLTQNQKEFLDQTLLSDNIVMPRDLDVKYSDAETFAISQMSAGAQKRWPGVKKRFPDITPEQYAQAWSIYNKDSKEIVGVGKSRPYFVGSI</sequence>
<evidence type="ECO:0000313" key="2">
    <source>
        <dbReference type="Proteomes" id="UP001200313"/>
    </source>
</evidence>
<reference evidence="1 2" key="1">
    <citation type="submission" date="2022-01" db="EMBL/GenBank/DDBJ databases">
        <title>Collection of gut derived symbiotic bacterial strains cultured from healthy donors.</title>
        <authorList>
            <person name="Lin H."/>
            <person name="Kohout C."/>
            <person name="Waligurski E."/>
            <person name="Pamer E.G."/>
        </authorList>
    </citation>
    <scope>NUCLEOTIDE SEQUENCE [LARGE SCALE GENOMIC DNA]</scope>
    <source>
        <strain evidence="1 2">DFI.3.7</strain>
    </source>
</reference>
<dbReference type="RefSeq" id="WP_238074914.1">
    <property type="nucleotide sequence ID" value="NZ_JAKNJB010000039.1"/>
</dbReference>
<evidence type="ECO:0000313" key="1">
    <source>
        <dbReference type="EMBL" id="MCG4528614.1"/>
    </source>
</evidence>
<dbReference type="Proteomes" id="UP001200313">
    <property type="component" value="Unassembled WGS sequence"/>
</dbReference>
<proteinExistence type="predicted"/>
<name>A0ABS9ME83_9FIRM</name>
<accession>A0ABS9ME83</accession>
<dbReference type="EMBL" id="JAKNJB010000039">
    <property type="protein sequence ID" value="MCG4528614.1"/>
    <property type="molecule type" value="Genomic_DNA"/>
</dbReference>
<protein>
    <submittedName>
        <fullName evidence="1">Uncharacterized protein</fullName>
    </submittedName>
</protein>
<gene>
    <name evidence="1" type="ORF">L0P79_16330</name>
</gene>
<organism evidence="1 2">
    <name type="scientific">Intestinimonas massiliensis</name>
    <name type="common">ex Afouda et al. 2020</name>
    <dbReference type="NCBI Taxonomy" id="1673721"/>
    <lineage>
        <taxon>Bacteria</taxon>
        <taxon>Bacillati</taxon>
        <taxon>Bacillota</taxon>
        <taxon>Clostridia</taxon>
        <taxon>Eubacteriales</taxon>
        <taxon>Intestinimonas</taxon>
    </lineage>
</organism>